<feature type="transmembrane region" description="Helical" evidence="8">
    <location>
        <begin position="150"/>
        <end position="171"/>
    </location>
</feature>
<proteinExistence type="inferred from homology"/>
<dbReference type="Proteomes" id="UP001290101">
    <property type="component" value="Unassembled WGS sequence"/>
</dbReference>
<dbReference type="EMBL" id="JAXOTQ010000017">
    <property type="protein sequence ID" value="MDZ5490831.1"/>
    <property type="molecule type" value="Genomic_DNA"/>
</dbReference>
<dbReference type="PROSITE" id="PS50928">
    <property type="entry name" value="ABC_TM1"/>
    <property type="match status" value="2"/>
</dbReference>
<feature type="domain" description="ABC transmembrane type-1" evidence="9">
    <location>
        <begin position="360"/>
        <end position="549"/>
    </location>
</feature>
<gene>
    <name evidence="10" type="ORF">U2F25_15380</name>
</gene>
<keyword evidence="4" id="KW-0997">Cell inner membrane</keyword>
<evidence type="ECO:0000259" key="9">
    <source>
        <dbReference type="PROSITE" id="PS50928"/>
    </source>
</evidence>
<keyword evidence="3" id="KW-1003">Cell membrane</keyword>
<name>A0ABU5JE27_9ACTN</name>
<dbReference type="PANTHER" id="PTHR43357">
    <property type="entry name" value="INNER MEMBRANE ABC TRANSPORTER PERMEASE PROTEIN YDCV"/>
    <property type="match status" value="1"/>
</dbReference>
<keyword evidence="11" id="KW-1185">Reference proteome</keyword>
<feature type="transmembrane region" description="Helical" evidence="8">
    <location>
        <begin position="192"/>
        <end position="214"/>
    </location>
</feature>
<evidence type="ECO:0000313" key="11">
    <source>
        <dbReference type="Proteomes" id="UP001290101"/>
    </source>
</evidence>
<feature type="transmembrane region" description="Helical" evidence="8">
    <location>
        <begin position="429"/>
        <end position="452"/>
    </location>
</feature>
<feature type="transmembrane region" description="Helical" evidence="8">
    <location>
        <begin position="59"/>
        <end position="85"/>
    </location>
</feature>
<evidence type="ECO:0000256" key="3">
    <source>
        <dbReference type="ARBA" id="ARBA00022475"/>
    </source>
</evidence>
<keyword evidence="6 8" id="KW-1133">Transmembrane helix</keyword>
<accession>A0ABU5JE27</accession>
<sequence length="561" mass="60553">MRTRFVGWFVLVLGVVLAAVMAPILWQLIAGSLTEGMLVDSRVWTLENFRELFGDSSNIHAAVNTVVFAIGSALLAILIGGTQAWLAERTNAPFRTLAYLGAVILIGTPYLVYVISWTLILGRNGLVNSILGQLTGSDNPSIITVNSLPGMIFIEGLIWSPLAFLLIVSAFKRANPALEEAAQMSGAGTFTVLRRITLPLAWPAILAVGLLAFVRVMEAFEVPAIVGLPGGVEVVTTKVYQTIRRGITPDYGFANALSVTLMLVVGVLLWRYNRLSKRAERYQVVSGEAYRPGVMDFGRWRYAYGAVSVVLFGILVALPIVVLAWAAFVPVFQGFNSSMFNFVLQNFRWALSTPSLVEGAMNTILLCAIASVAASLITCLVAWLVVRRTPASALLDQLVSVPLIIPGIVVGIAIAQVGLASPIPVYGTIWILMFGYFVTFLPFTMRFAYAGVIQIRADLEEAALVSGASRFRLFVRVVLPLLATSLLTGGIFAFMQGARALSMPIFLASPDSPVAAVSLYDAFVNGSTTQVAAFGLLWMLVMVTMSGLIFAFAKRSNVSLY</sequence>
<feature type="transmembrane region" description="Helical" evidence="8">
    <location>
        <begin position="398"/>
        <end position="417"/>
    </location>
</feature>
<organism evidence="10 11">
    <name type="scientific">Micromonospora sicca</name>
    <dbReference type="NCBI Taxonomy" id="2202420"/>
    <lineage>
        <taxon>Bacteria</taxon>
        <taxon>Bacillati</taxon>
        <taxon>Actinomycetota</taxon>
        <taxon>Actinomycetes</taxon>
        <taxon>Micromonosporales</taxon>
        <taxon>Micromonosporaceae</taxon>
        <taxon>Micromonospora</taxon>
    </lineage>
</organism>
<reference evidence="10 11" key="1">
    <citation type="submission" date="2023-12" db="EMBL/GenBank/DDBJ databases">
        <title>Micromonospora sp. nov., isolated from Atacama Desert.</title>
        <authorList>
            <person name="Carro L."/>
            <person name="Golinska P."/>
            <person name="Klenk H.-P."/>
            <person name="Goodfellow M."/>
        </authorList>
    </citation>
    <scope>NUCLEOTIDE SEQUENCE [LARGE SCALE GENOMIC DNA]</scope>
    <source>
        <strain evidence="10 11">4G53</strain>
    </source>
</reference>
<dbReference type="InterPro" id="IPR000515">
    <property type="entry name" value="MetI-like"/>
</dbReference>
<feature type="transmembrane region" description="Helical" evidence="8">
    <location>
        <begin position="363"/>
        <end position="386"/>
    </location>
</feature>
<dbReference type="SUPFAM" id="SSF161098">
    <property type="entry name" value="MetI-like"/>
    <property type="match status" value="2"/>
</dbReference>
<feature type="domain" description="ABC transmembrane type-1" evidence="9">
    <location>
        <begin position="62"/>
        <end position="272"/>
    </location>
</feature>
<dbReference type="Gene3D" id="1.10.3720.10">
    <property type="entry name" value="MetI-like"/>
    <property type="match status" value="2"/>
</dbReference>
<evidence type="ECO:0000256" key="4">
    <source>
        <dbReference type="ARBA" id="ARBA00022519"/>
    </source>
</evidence>
<feature type="transmembrane region" description="Helical" evidence="8">
    <location>
        <begin position="251"/>
        <end position="272"/>
    </location>
</feature>
<comment type="subcellular location">
    <subcellularLocation>
        <location evidence="1">Cell inner membrane</location>
        <topology evidence="1">Multi-pass membrane protein</topology>
    </subcellularLocation>
    <subcellularLocation>
        <location evidence="8">Cell membrane</location>
        <topology evidence="8">Multi-pass membrane protein</topology>
    </subcellularLocation>
</comment>
<evidence type="ECO:0000313" key="10">
    <source>
        <dbReference type="EMBL" id="MDZ5490831.1"/>
    </source>
</evidence>
<dbReference type="CDD" id="cd06261">
    <property type="entry name" value="TM_PBP2"/>
    <property type="match status" value="2"/>
</dbReference>
<dbReference type="PANTHER" id="PTHR43357:SF4">
    <property type="entry name" value="INNER MEMBRANE ABC TRANSPORTER PERMEASE PROTEIN YDCV"/>
    <property type="match status" value="1"/>
</dbReference>
<evidence type="ECO:0000256" key="2">
    <source>
        <dbReference type="ARBA" id="ARBA00022448"/>
    </source>
</evidence>
<evidence type="ECO:0000256" key="8">
    <source>
        <dbReference type="RuleBase" id="RU363032"/>
    </source>
</evidence>
<dbReference type="RefSeq" id="WP_322440896.1">
    <property type="nucleotide sequence ID" value="NZ_JAXOTQ010000017.1"/>
</dbReference>
<evidence type="ECO:0000256" key="5">
    <source>
        <dbReference type="ARBA" id="ARBA00022692"/>
    </source>
</evidence>
<evidence type="ECO:0000256" key="1">
    <source>
        <dbReference type="ARBA" id="ARBA00004429"/>
    </source>
</evidence>
<dbReference type="Pfam" id="PF00528">
    <property type="entry name" value="BPD_transp_1"/>
    <property type="match status" value="2"/>
</dbReference>
<keyword evidence="5 8" id="KW-0812">Transmembrane</keyword>
<dbReference type="InterPro" id="IPR035906">
    <property type="entry name" value="MetI-like_sf"/>
</dbReference>
<feature type="transmembrane region" description="Helical" evidence="8">
    <location>
        <begin position="97"/>
        <end position="120"/>
    </location>
</feature>
<protein>
    <submittedName>
        <fullName evidence="10">Iron ABC transporter permease</fullName>
    </submittedName>
</protein>
<feature type="transmembrane region" description="Helical" evidence="8">
    <location>
        <begin position="531"/>
        <end position="553"/>
    </location>
</feature>
<comment type="similarity">
    <text evidence="8">Belongs to the binding-protein-dependent transport system permease family.</text>
</comment>
<feature type="transmembrane region" description="Helical" evidence="8">
    <location>
        <begin position="473"/>
        <end position="495"/>
    </location>
</feature>
<comment type="caution">
    <text evidence="10">The sequence shown here is derived from an EMBL/GenBank/DDBJ whole genome shotgun (WGS) entry which is preliminary data.</text>
</comment>
<keyword evidence="7 8" id="KW-0472">Membrane</keyword>
<evidence type="ECO:0000256" key="7">
    <source>
        <dbReference type="ARBA" id="ARBA00023136"/>
    </source>
</evidence>
<evidence type="ECO:0000256" key="6">
    <source>
        <dbReference type="ARBA" id="ARBA00022989"/>
    </source>
</evidence>
<feature type="transmembrane region" description="Helical" evidence="8">
    <location>
        <begin position="7"/>
        <end position="29"/>
    </location>
</feature>
<keyword evidence="2 8" id="KW-0813">Transport</keyword>
<feature type="transmembrane region" description="Helical" evidence="8">
    <location>
        <begin position="302"/>
        <end position="328"/>
    </location>
</feature>